<dbReference type="GO" id="GO:0006897">
    <property type="term" value="P:endocytosis"/>
    <property type="evidence" value="ECO:0007669"/>
    <property type="project" value="TreeGrafter"/>
</dbReference>
<evidence type="ECO:0000313" key="6">
    <source>
        <dbReference type="EMBL" id="QIX02444.1"/>
    </source>
</evidence>
<evidence type="ECO:0000256" key="1">
    <source>
        <dbReference type="ARBA" id="ARBA00022741"/>
    </source>
</evidence>
<dbReference type="GO" id="GO:0005739">
    <property type="term" value="C:mitochondrion"/>
    <property type="evidence" value="ECO:0007669"/>
    <property type="project" value="TreeGrafter"/>
</dbReference>
<dbReference type="InterPro" id="IPR027417">
    <property type="entry name" value="P-loop_NTPase"/>
</dbReference>
<evidence type="ECO:0000259" key="4">
    <source>
        <dbReference type="PROSITE" id="PS51388"/>
    </source>
</evidence>
<dbReference type="PROSITE" id="PS51388">
    <property type="entry name" value="GED"/>
    <property type="match status" value="1"/>
</dbReference>
<dbReference type="Gene3D" id="1.20.120.1240">
    <property type="entry name" value="Dynamin, middle domain"/>
    <property type="match status" value="1"/>
</dbReference>
<protein>
    <recommendedName>
        <fullName evidence="8">GED domain-containing protein</fullName>
    </recommendedName>
</protein>
<feature type="region of interest" description="Disordered" evidence="3">
    <location>
        <begin position="735"/>
        <end position="776"/>
    </location>
</feature>
<dbReference type="GO" id="GO:0003924">
    <property type="term" value="F:GTPase activity"/>
    <property type="evidence" value="ECO:0007669"/>
    <property type="project" value="InterPro"/>
</dbReference>
<dbReference type="Proteomes" id="UP000503462">
    <property type="component" value="Chromosome 5"/>
</dbReference>
<dbReference type="GO" id="GO:0005874">
    <property type="term" value="C:microtubule"/>
    <property type="evidence" value="ECO:0007669"/>
    <property type="project" value="TreeGrafter"/>
</dbReference>
<sequence>MAPVDLQSREHRDLIDIIDNLRLHGVNKYVDLPEIIVCGDQSSGKSSVLEAVSRISFPAKDNLCTRFPTELILRRDAVTSLKLGIIPATDRSHEERDRLSSLQLDVNNETLDMAAAVEAAKHAMGISEAKVFSKDVLRVELSGPTQPNLTIVDIPGIFRAGSVEQSIEDANTVKEMVREYMSRPRSIILAVVSAKSDFSLQDITELAKELDPDGSRTLGIITKPDTLDAGSDSERFFVELAQNKNVVLRLGWHVLVNRSFKTRDNTSDQRDRNEARFLSSGAWSQLADRLKGVTSLLSRLSIVSRDQILQHLPELLSDVEEGVTECYAIRKRLGSSRETPEEHRRYLLQISQDFSALMRSAADGIYTTEFFGNAMTDIGYKKRLRAVVQNSLSSFAEEMRLRGQQRIVDSDEVDVSQRGHVSRKTYVNEVKILMTRSRGRELPGTFSPMLVGELFAAQCKPWEGIARGVSQDILAAVHCTIKLILEYVAVDDTAREILAVVHKGVARCKEMLDAKITELLHPHLHGHPITYNHYLTDNVQKAQSSRQRKQFERSFMKVLDLTDLKAEHHCHMTTPSKILDQLQQKTEVNMERYASELAVDYMEAYYKVAMKKFVDDVSTLAIEECLMRELSRLFDPQIVFMLKEEELLQLTSESRDTRDERVRCSEKLTALESARTELRRLDRYRPEMSRNGVRSEQSEEDDVVATGIDNDNANLLAETSTSNAHAKEPRPEIAAMADAGPPTGEDHDIFGFVTDTKPPKRKKKATPTFAVRDDEI</sequence>
<dbReference type="OrthoDB" id="415706at2759"/>
<dbReference type="Pfam" id="PF01031">
    <property type="entry name" value="Dynamin_M"/>
    <property type="match status" value="1"/>
</dbReference>
<dbReference type="EMBL" id="CP051143">
    <property type="protein sequence ID" value="QIX02444.1"/>
    <property type="molecule type" value="Genomic_DNA"/>
</dbReference>
<dbReference type="SMART" id="SM00053">
    <property type="entry name" value="DYNc"/>
    <property type="match status" value="1"/>
</dbReference>
<evidence type="ECO:0000256" key="2">
    <source>
        <dbReference type="ARBA" id="ARBA00023134"/>
    </source>
</evidence>
<dbReference type="Pfam" id="PF00350">
    <property type="entry name" value="Dynamin_N"/>
    <property type="match status" value="1"/>
</dbReference>
<dbReference type="Gene3D" id="3.40.50.300">
    <property type="entry name" value="P-loop containing nucleotide triphosphate hydrolases"/>
    <property type="match status" value="1"/>
</dbReference>
<keyword evidence="1" id="KW-0547">Nucleotide-binding</keyword>
<gene>
    <name evidence="6" type="ORF">AMS68_007961</name>
</gene>
<dbReference type="GO" id="GO:0016559">
    <property type="term" value="P:peroxisome fission"/>
    <property type="evidence" value="ECO:0007669"/>
    <property type="project" value="TreeGrafter"/>
</dbReference>
<dbReference type="FunFam" id="3.40.50.300:FF:001425">
    <property type="entry name" value="Dynamin GTPase, putative"/>
    <property type="match status" value="1"/>
</dbReference>
<dbReference type="InterPro" id="IPR003130">
    <property type="entry name" value="GED"/>
</dbReference>
<dbReference type="InterPro" id="IPR030381">
    <property type="entry name" value="G_DYNAMIN_dom"/>
</dbReference>
<dbReference type="GO" id="GO:0005525">
    <property type="term" value="F:GTP binding"/>
    <property type="evidence" value="ECO:0007669"/>
    <property type="project" value="InterPro"/>
</dbReference>
<dbReference type="GO" id="GO:0048312">
    <property type="term" value="P:intracellular distribution of mitochondria"/>
    <property type="evidence" value="ECO:0007669"/>
    <property type="project" value="TreeGrafter"/>
</dbReference>
<feature type="domain" description="Dynamin-type G" evidence="5">
    <location>
        <begin position="29"/>
        <end position="313"/>
    </location>
</feature>
<dbReference type="GO" id="GO:0008017">
    <property type="term" value="F:microtubule binding"/>
    <property type="evidence" value="ECO:0007669"/>
    <property type="project" value="TreeGrafter"/>
</dbReference>
<dbReference type="InterPro" id="IPR022812">
    <property type="entry name" value="Dynamin"/>
</dbReference>
<dbReference type="Pfam" id="PF02212">
    <property type="entry name" value="GED"/>
    <property type="match status" value="1"/>
</dbReference>
<dbReference type="InterPro" id="IPR045063">
    <property type="entry name" value="Dynamin_N"/>
</dbReference>
<name>A0A6H0Y5Z6_9PEZI</name>
<dbReference type="GO" id="GO:0016020">
    <property type="term" value="C:membrane"/>
    <property type="evidence" value="ECO:0007669"/>
    <property type="project" value="TreeGrafter"/>
</dbReference>
<dbReference type="InterPro" id="IPR020850">
    <property type="entry name" value="GED_dom"/>
</dbReference>
<evidence type="ECO:0000259" key="5">
    <source>
        <dbReference type="PROSITE" id="PS51718"/>
    </source>
</evidence>
<dbReference type="GO" id="GO:0000266">
    <property type="term" value="P:mitochondrial fission"/>
    <property type="evidence" value="ECO:0007669"/>
    <property type="project" value="TreeGrafter"/>
</dbReference>
<dbReference type="PANTHER" id="PTHR11566:SF149">
    <property type="entry name" value="GTPASE, PUTATIVE (AFU_ORTHOLOGUE AFUA_6G11890)-RELATED"/>
    <property type="match status" value="1"/>
</dbReference>
<dbReference type="SUPFAM" id="SSF52540">
    <property type="entry name" value="P-loop containing nucleoside triphosphate hydrolases"/>
    <property type="match status" value="1"/>
</dbReference>
<dbReference type="PANTHER" id="PTHR11566">
    <property type="entry name" value="DYNAMIN"/>
    <property type="match status" value="1"/>
</dbReference>
<evidence type="ECO:0000256" key="3">
    <source>
        <dbReference type="SAM" id="MobiDB-lite"/>
    </source>
</evidence>
<dbReference type="PRINTS" id="PR00195">
    <property type="entry name" value="DYNAMIN"/>
</dbReference>
<dbReference type="InterPro" id="IPR000375">
    <property type="entry name" value="Dynamin_stalk"/>
</dbReference>
<keyword evidence="7" id="KW-1185">Reference proteome</keyword>
<feature type="domain" description="GED" evidence="4">
    <location>
        <begin position="595"/>
        <end position="686"/>
    </location>
</feature>
<evidence type="ECO:0008006" key="8">
    <source>
        <dbReference type="Google" id="ProtNLM"/>
    </source>
</evidence>
<proteinExistence type="predicted"/>
<dbReference type="CDD" id="cd08771">
    <property type="entry name" value="DLP_1"/>
    <property type="match status" value="1"/>
</dbReference>
<accession>A0A6H0Y5Z6</accession>
<dbReference type="PROSITE" id="PS51718">
    <property type="entry name" value="G_DYNAMIN_2"/>
    <property type="match status" value="1"/>
</dbReference>
<evidence type="ECO:0000313" key="7">
    <source>
        <dbReference type="Proteomes" id="UP000503462"/>
    </source>
</evidence>
<dbReference type="InterPro" id="IPR001401">
    <property type="entry name" value="Dynamin_GTPase"/>
</dbReference>
<dbReference type="AlphaFoldDB" id="A0A6H0Y5Z6"/>
<organism evidence="6 7">
    <name type="scientific">Peltaster fructicola</name>
    <dbReference type="NCBI Taxonomy" id="286661"/>
    <lineage>
        <taxon>Eukaryota</taxon>
        <taxon>Fungi</taxon>
        <taxon>Dikarya</taxon>
        <taxon>Ascomycota</taxon>
        <taxon>Pezizomycotina</taxon>
        <taxon>Dothideomycetes</taxon>
        <taxon>Dothideomycetes incertae sedis</taxon>
        <taxon>Peltaster</taxon>
    </lineage>
</organism>
<reference evidence="6 7" key="1">
    <citation type="journal article" date="2016" name="Sci. Rep.">
        <title>Peltaster fructicola genome reveals evolution from an invasive phytopathogen to an ectophytic parasite.</title>
        <authorList>
            <person name="Xu C."/>
            <person name="Chen H."/>
            <person name="Gleason M.L."/>
            <person name="Xu J.R."/>
            <person name="Liu H."/>
            <person name="Zhang R."/>
            <person name="Sun G."/>
        </authorList>
    </citation>
    <scope>NUCLEOTIDE SEQUENCE [LARGE SCALE GENOMIC DNA]</scope>
    <source>
        <strain evidence="6 7">LNHT1506</strain>
    </source>
</reference>
<keyword evidence="2" id="KW-0342">GTP-binding</keyword>